<keyword evidence="14" id="KW-0175">Coiled coil</keyword>
<dbReference type="GO" id="GO:0005829">
    <property type="term" value="C:cytosol"/>
    <property type="evidence" value="ECO:0007669"/>
    <property type="project" value="TreeGrafter"/>
</dbReference>
<keyword evidence="17" id="KW-1185">Reference proteome</keyword>
<dbReference type="PANTHER" id="PTHR11777:SF9">
    <property type="entry name" value="ALANINE--TRNA LIGASE, CYTOPLASMIC"/>
    <property type="match status" value="1"/>
</dbReference>
<dbReference type="Gene3D" id="2.40.30.130">
    <property type="match status" value="1"/>
</dbReference>
<feature type="coiled-coil region" evidence="14">
    <location>
        <begin position="759"/>
        <end position="786"/>
    </location>
</feature>
<comment type="domain">
    <text evidence="13">Consists of three domains; the N-terminal catalytic domain, the editing domain and the C-terminal C-Ala domain. The editing domain removes incorrectly charged amino acids, while the C-Ala domain, along with tRNA(Ala), serves as a bridge to cooperatively bring together the editing and aminoacylation centers thus stimulating deacylation of misacylated tRNAs.</text>
</comment>
<dbReference type="InterPro" id="IPR018162">
    <property type="entry name" value="Ala-tRNA-ligase_IIc_anticod-bd"/>
</dbReference>
<name>A0A0P6XC53_9CHLR</name>
<evidence type="ECO:0000256" key="14">
    <source>
        <dbReference type="SAM" id="Coils"/>
    </source>
</evidence>
<dbReference type="GO" id="GO:0006419">
    <property type="term" value="P:alanyl-tRNA aminoacylation"/>
    <property type="evidence" value="ECO:0007669"/>
    <property type="project" value="UniProtKB-UniRule"/>
</dbReference>
<dbReference type="InterPro" id="IPR045864">
    <property type="entry name" value="aa-tRNA-synth_II/BPL/LPL"/>
</dbReference>
<reference evidence="16 17" key="1">
    <citation type="submission" date="2015-07" db="EMBL/GenBank/DDBJ databases">
        <title>Genome sequence of Leptolinea tardivitalis DSM 16556.</title>
        <authorList>
            <person name="Hemp J."/>
            <person name="Ward L.M."/>
            <person name="Pace L.A."/>
            <person name="Fischer W.W."/>
        </authorList>
    </citation>
    <scope>NUCLEOTIDE SEQUENCE [LARGE SCALE GENOMIC DNA]</scope>
    <source>
        <strain evidence="16 17">YMTK-2</strain>
    </source>
</reference>
<keyword evidence="10 13" id="KW-0030">Aminoacyl-tRNA synthetase</keyword>
<evidence type="ECO:0000256" key="1">
    <source>
        <dbReference type="ARBA" id="ARBA00008226"/>
    </source>
</evidence>
<feature type="binding site" evidence="13">
    <location>
        <position position="599"/>
    </location>
    <ligand>
        <name>Zn(2+)</name>
        <dbReference type="ChEBI" id="CHEBI:29105"/>
    </ligand>
</feature>
<evidence type="ECO:0000256" key="6">
    <source>
        <dbReference type="ARBA" id="ARBA00022833"/>
    </source>
</evidence>
<comment type="catalytic activity">
    <reaction evidence="12 13">
        <text>tRNA(Ala) + L-alanine + ATP = L-alanyl-tRNA(Ala) + AMP + diphosphate</text>
        <dbReference type="Rhea" id="RHEA:12540"/>
        <dbReference type="Rhea" id="RHEA-COMP:9657"/>
        <dbReference type="Rhea" id="RHEA-COMP:9923"/>
        <dbReference type="ChEBI" id="CHEBI:30616"/>
        <dbReference type="ChEBI" id="CHEBI:33019"/>
        <dbReference type="ChEBI" id="CHEBI:57972"/>
        <dbReference type="ChEBI" id="CHEBI:78442"/>
        <dbReference type="ChEBI" id="CHEBI:78497"/>
        <dbReference type="ChEBI" id="CHEBI:456215"/>
        <dbReference type="EC" id="6.1.1.7"/>
    </reaction>
</comment>
<evidence type="ECO:0000256" key="10">
    <source>
        <dbReference type="ARBA" id="ARBA00023146"/>
    </source>
</evidence>
<keyword evidence="7 13" id="KW-0067">ATP-binding</keyword>
<dbReference type="FunFam" id="3.30.930.10:FF:000004">
    <property type="entry name" value="Alanine--tRNA ligase"/>
    <property type="match status" value="1"/>
</dbReference>
<dbReference type="GO" id="GO:0005524">
    <property type="term" value="F:ATP binding"/>
    <property type="evidence" value="ECO:0007669"/>
    <property type="project" value="UniProtKB-UniRule"/>
</dbReference>
<dbReference type="InterPro" id="IPR009000">
    <property type="entry name" value="Transl_B-barrel_sf"/>
</dbReference>
<feature type="domain" description="Alanyl-transfer RNA synthetases family profile" evidence="15">
    <location>
        <begin position="5"/>
        <end position="743"/>
    </location>
</feature>
<dbReference type="STRING" id="229920.ADM99_08295"/>
<dbReference type="SUPFAM" id="SSF50447">
    <property type="entry name" value="Translation proteins"/>
    <property type="match status" value="1"/>
</dbReference>
<dbReference type="Pfam" id="PF01411">
    <property type="entry name" value="tRNA-synt_2c"/>
    <property type="match status" value="1"/>
</dbReference>
<dbReference type="SMART" id="SM00863">
    <property type="entry name" value="tRNA_SAD"/>
    <property type="match status" value="1"/>
</dbReference>
<dbReference type="InterPro" id="IPR018164">
    <property type="entry name" value="Ala-tRNA-synth_IIc_N"/>
</dbReference>
<dbReference type="HAMAP" id="MF_00036_B">
    <property type="entry name" value="Ala_tRNA_synth_B"/>
    <property type="match status" value="1"/>
</dbReference>
<dbReference type="InterPro" id="IPR012947">
    <property type="entry name" value="tRNA_SAD"/>
</dbReference>
<dbReference type="AlphaFoldDB" id="A0A0P6XC53"/>
<dbReference type="InterPro" id="IPR018165">
    <property type="entry name" value="Ala-tRNA-synth_IIc_core"/>
</dbReference>
<keyword evidence="2 13" id="KW-0820">tRNA-binding</keyword>
<keyword evidence="4 13" id="KW-0479">Metal-binding</keyword>
<dbReference type="SUPFAM" id="SSF55681">
    <property type="entry name" value="Class II aaRS and biotin synthetases"/>
    <property type="match status" value="1"/>
</dbReference>
<dbReference type="InterPro" id="IPR018163">
    <property type="entry name" value="Thr/Ala-tRNA-synth_IIc_edit"/>
</dbReference>
<dbReference type="Gene3D" id="6.10.250.550">
    <property type="match status" value="1"/>
</dbReference>
<evidence type="ECO:0000256" key="13">
    <source>
        <dbReference type="HAMAP-Rule" id="MF_00036"/>
    </source>
</evidence>
<evidence type="ECO:0000256" key="11">
    <source>
        <dbReference type="ARBA" id="ARBA00024779"/>
    </source>
</evidence>
<dbReference type="Gene3D" id="3.30.930.10">
    <property type="entry name" value="Bira Bifunctional Protein, Domain 2"/>
    <property type="match status" value="1"/>
</dbReference>
<dbReference type="SUPFAM" id="SSF101353">
    <property type="entry name" value="Putative anticodon-binding domain of alanyl-tRNA synthetase (AlaRS)"/>
    <property type="match status" value="1"/>
</dbReference>
<keyword evidence="6 13" id="KW-0862">Zinc</keyword>
<proteinExistence type="inferred from homology"/>
<dbReference type="Gene3D" id="3.10.310.40">
    <property type="match status" value="1"/>
</dbReference>
<keyword evidence="9 13" id="KW-0648">Protein biosynthesis</keyword>
<organism evidence="16 17">
    <name type="scientific">Leptolinea tardivitalis</name>
    <dbReference type="NCBI Taxonomy" id="229920"/>
    <lineage>
        <taxon>Bacteria</taxon>
        <taxon>Bacillati</taxon>
        <taxon>Chloroflexota</taxon>
        <taxon>Anaerolineae</taxon>
        <taxon>Anaerolineales</taxon>
        <taxon>Anaerolineaceae</taxon>
        <taxon>Leptolinea</taxon>
    </lineage>
</organism>
<comment type="cofactor">
    <cofactor evidence="13">
        <name>Zn(2+)</name>
        <dbReference type="ChEBI" id="CHEBI:29105"/>
    </cofactor>
    <text evidence="13">Binds 1 zinc ion per subunit.</text>
</comment>
<evidence type="ECO:0000256" key="4">
    <source>
        <dbReference type="ARBA" id="ARBA00022723"/>
    </source>
</evidence>
<dbReference type="NCBIfam" id="TIGR00344">
    <property type="entry name" value="alaS"/>
    <property type="match status" value="1"/>
</dbReference>
<dbReference type="SUPFAM" id="SSF55186">
    <property type="entry name" value="ThrRS/AlaRS common domain"/>
    <property type="match status" value="1"/>
</dbReference>
<dbReference type="PATRIC" id="fig|229920.5.peg.750"/>
<dbReference type="OrthoDB" id="9803884at2"/>
<feature type="binding site" evidence="13">
    <location>
        <position position="595"/>
    </location>
    <ligand>
        <name>Zn(2+)</name>
        <dbReference type="ChEBI" id="CHEBI:29105"/>
    </ligand>
</feature>
<keyword evidence="13" id="KW-0963">Cytoplasm</keyword>
<dbReference type="GO" id="GO:0004813">
    <property type="term" value="F:alanine-tRNA ligase activity"/>
    <property type="evidence" value="ECO:0007669"/>
    <property type="project" value="UniProtKB-UniRule"/>
</dbReference>
<dbReference type="GO" id="GO:0008270">
    <property type="term" value="F:zinc ion binding"/>
    <property type="evidence" value="ECO:0007669"/>
    <property type="project" value="UniProtKB-UniRule"/>
</dbReference>
<evidence type="ECO:0000256" key="12">
    <source>
        <dbReference type="ARBA" id="ARBA00048300"/>
    </source>
</evidence>
<evidence type="ECO:0000256" key="8">
    <source>
        <dbReference type="ARBA" id="ARBA00022884"/>
    </source>
</evidence>
<dbReference type="FunFam" id="3.30.980.10:FF:000004">
    <property type="entry name" value="Alanine--tRNA ligase, cytoplasmic"/>
    <property type="match status" value="1"/>
</dbReference>
<sequence>MAKKMTGAEIRQSFIEFFEEKGHTFVPSASLVPGGDQTLLFTNAGMVQFKDVFLGTDKRPYTRATNSQKCMRVAGKHNDLDDVGRDDSHHTFFEMLGNWSFGDYYKAEAISWAWELLTEKWGLDKSVLWTTYFKDEKGEVATDEEAAENWRKQPGINPNHILPFGRKENFWEMAETGPCGPCSEIHIDLGPKFCDKKDVPGHVCRVNGDCKRFMELWNLVFIQYNRINARQLDSLPAKHVDTGMGFERIVSVIQGVDSNYKTDLLSPMMDEVLRLSGETEEQRAANMTPYRVVADHARAATFLISDGVVPGNTGRNYVCRMIIRRAARFGSKIGLNEPFLAKVAEKVIDNYESAYPDLAKNRQTILTNITREEERFQKTVESGLSVLEEQITNLQAAGGKDLDGAFAFDLYATHGVPLEITRDIVREQGFGVDEDGFRKAMEEHRLASGAGKAFGKMGGEDVDVYREILESLQADKQLGPQGVAYDPYSTFDVEGKILAIIHNGESVTSAVVGDDVEVILPRTCFYVESGGQVSDTGVIRSTSDTSWEIEITDTRKPAAGVIVHIGKVKSGKPQVGDAIVAEVDIERRWDIMRNHTATHLLHSKLHKVLGDHARQAGSLVAPDRLRFDFTHPEALTPTQLETIERLVNDEILENYRLKITTKTLNEAISEGATALFGEKYGEIVRTIAIGYDKPFSYELCGGTHVTETGDLGTFLIVSEGSAAAGIRRIEAVTGRKAYDLIQKRFRDIKNSAAILNTNVEELPARIKSLIEELEESKKEIAGIRQEMVAGAFSSQIDAAEKIGSTAVLAVELPSADADTLRSMTDQFRQKHGSGVIVVGSVFDGRPLIIASVTDDLVKKGINAGEIVRTISIEIDGSGGGRPNLAQAGGKNPAGMKKALDMVMPLIKGKLE</sequence>
<dbReference type="Pfam" id="PF02272">
    <property type="entry name" value="DHHA1"/>
    <property type="match status" value="1"/>
</dbReference>
<accession>A0A0P6XC53</accession>
<dbReference type="Gene3D" id="3.30.54.20">
    <property type="match status" value="1"/>
</dbReference>
<comment type="caution">
    <text evidence="16">The sequence shown here is derived from an EMBL/GenBank/DDBJ whole genome shotgun (WGS) entry which is preliminary data.</text>
</comment>
<evidence type="ECO:0000256" key="2">
    <source>
        <dbReference type="ARBA" id="ARBA00022555"/>
    </source>
</evidence>
<dbReference type="InterPro" id="IPR002318">
    <property type="entry name" value="Ala-tRNA-lgiase_IIc"/>
</dbReference>
<dbReference type="CDD" id="cd00673">
    <property type="entry name" value="AlaRS_core"/>
    <property type="match status" value="1"/>
</dbReference>
<evidence type="ECO:0000259" key="15">
    <source>
        <dbReference type="PROSITE" id="PS50860"/>
    </source>
</evidence>
<evidence type="ECO:0000256" key="9">
    <source>
        <dbReference type="ARBA" id="ARBA00022917"/>
    </source>
</evidence>
<evidence type="ECO:0000256" key="7">
    <source>
        <dbReference type="ARBA" id="ARBA00022840"/>
    </source>
</evidence>
<gene>
    <name evidence="13" type="primary">alaS</name>
    <name evidence="16" type="ORF">ADM99_08295</name>
</gene>
<comment type="similarity">
    <text evidence="1 13">Belongs to the class-II aminoacyl-tRNA synthetase family.</text>
</comment>
<dbReference type="FunFam" id="3.10.310.40:FF:000001">
    <property type="entry name" value="Alanine--tRNA ligase"/>
    <property type="match status" value="1"/>
</dbReference>
<dbReference type="GO" id="GO:0000049">
    <property type="term" value="F:tRNA binding"/>
    <property type="evidence" value="ECO:0007669"/>
    <property type="project" value="UniProtKB-KW"/>
</dbReference>
<comment type="function">
    <text evidence="11 13">Catalyzes the attachment of alanine to tRNA(Ala) in a two-step reaction: alanine is first activated by ATP to form Ala-AMP and then transferred to the acceptor end of tRNA(Ala). Also edits incorrectly charged Ser-tRNA(Ala) and Gly-tRNA(Ala) via its editing domain.</text>
</comment>
<dbReference type="PANTHER" id="PTHR11777">
    <property type="entry name" value="ALANYL-TRNA SYNTHETASE"/>
    <property type="match status" value="1"/>
</dbReference>
<evidence type="ECO:0000256" key="3">
    <source>
        <dbReference type="ARBA" id="ARBA00022598"/>
    </source>
</evidence>
<evidence type="ECO:0000313" key="16">
    <source>
        <dbReference type="EMBL" id="KPL72412.1"/>
    </source>
</evidence>
<dbReference type="EC" id="6.1.1.7" evidence="13"/>
<dbReference type="InterPro" id="IPR003156">
    <property type="entry name" value="DHHA1_dom"/>
</dbReference>
<dbReference type="InterPro" id="IPR050058">
    <property type="entry name" value="Ala-tRNA_ligase"/>
</dbReference>
<dbReference type="Proteomes" id="UP000050430">
    <property type="component" value="Unassembled WGS sequence"/>
</dbReference>
<comment type="subcellular location">
    <subcellularLocation>
        <location evidence="13">Cytoplasm</location>
    </subcellularLocation>
</comment>
<keyword evidence="3 13" id="KW-0436">Ligase</keyword>
<protein>
    <recommendedName>
        <fullName evidence="13">Alanine--tRNA ligase</fullName>
        <ecNumber evidence="13">6.1.1.7</ecNumber>
    </recommendedName>
    <alternativeName>
        <fullName evidence="13">Alanyl-tRNA synthetase</fullName>
        <shortName evidence="13">AlaRS</shortName>
    </alternativeName>
</protein>
<keyword evidence="5 13" id="KW-0547">Nucleotide-binding</keyword>
<dbReference type="PRINTS" id="PR00980">
    <property type="entry name" value="TRNASYNTHALA"/>
</dbReference>
<keyword evidence="8 13" id="KW-0694">RNA-binding</keyword>
<dbReference type="InterPro" id="IPR023033">
    <property type="entry name" value="Ala_tRNA_ligase_euk/bac"/>
</dbReference>
<feature type="binding site" evidence="13">
    <location>
        <position position="700"/>
    </location>
    <ligand>
        <name>Zn(2+)</name>
        <dbReference type="ChEBI" id="CHEBI:29105"/>
    </ligand>
</feature>
<evidence type="ECO:0000256" key="5">
    <source>
        <dbReference type="ARBA" id="ARBA00022741"/>
    </source>
</evidence>
<dbReference type="RefSeq" id="WP_062423076.1">
    <property type="nucleotide sequence ID" value="NZ_BBYA01000012.1"/>
</dbReference>
<dbReference type="PROSITE" id="PS50860">
    <property type="entry name" value="AA_TRNA_LIGASE_II_ALA"/>
    <property type="match status" value="1"/>
</dbReference>
<dbReference type="Gene3D" id="3.30.980.10">
    <property type="entry name" value="Threonyl-trna Synthetase, Chain A, domain 2"/>
    <property type="match status" value="1"/>
</dbReference>
<dbReference type="Pfam" id="PF07973">
    <property type="entry name" value="tRNA_SAD"/>
    <property type="match status" value="1"/>
</dbReference>
<dbReference type="GO" id="GO:0002161">
    <property type="term" value="F:aminoacyl-tRNA deacylase activity"/>
    <property type="evidence" value="ECO:0007669"/>
    <property type="project" value="TreeGrafter"/>
</dbReference>
<dbReference type="EMBL" id="LGCK01000008">
    <property type="protein sequence ID" value="KPL72412.1"/>
    <property type="molecule type" value="Genomic_DNA"/>
</dbReference>
<feature type="binding site" evidence="13">
    <location>
        <position position="704"/>
    </location>
    <ligand>
        <name>Zn(2+)</name>
        <dbReference type="ChEBI" id="CHEBI:29105"/>
    </ligand>
</feature>
<evidence type="ECO:0000313" key="17">
    <source>
        <dbReference type="Proteomes" id="UP000050430"/>
    </source>
</evidence>